<evidence type="ECO:0000256" key="1">
    <source>
        <dbReference type="SAM" id="Coils"/>
    </source>
</evidence>
<feature type="compositionally biased region" description="Polar residues" evidence="2">
    <location>
        <begin position="483"/>
        <end position="492"/>
    </location>
</feature>
<feature type="region of interest" description="Disordered" evidence="2">
    <location>
        <begin position="121"/>
        <end position="519"/>
    </location>
</feature>
<feature type="compositionally biased region" description="Acidic residues" evidence="2">
    <location>
        <begin position="131"/>
        <end position="148"/>
    </location>
</feature>
<keyword evidence="1" id="KW-0175">Coiled coil</keyword>
<feature type="compositionally biased region" description="Low complexity" evidence="2">
    <location>
        <begin position="332"/>
        <end position="351"/>
    </location>
</feature>
<dbReference type="Proteomes" id="UP000605986">
    <property type="component" value="Unassembled WGS sequence"/>
</dbReference>
<evidence type="ECO:0000313" key="4">
    <source>
        <dbReference type="Proteomes" id="UP000605986"/>
    </source>
</evidence>
<evidence type="ECO:0000256" key="2">
    <source>
        <dbReference type="SAM" id="MobiDB-lite"/>
    </source>
</evidence>
<evidence type="ECO:0000313" key="3">
    <source>
        <dbReference type="EMBL" id="KAF4445652.1"/>
    </source>
</evidence>
<feature type="compositionally biased region" description="Low complexity" evidence="2">
    <location>
        <begin position="393"/>
        <end position="423"/>
    </location>
</feature>
<feature type="compositionally biased region" description="Low complexity" evidence="2">
    <location>
        <begin position="231"/>
        <end position="246"/>
    </location>
</feature>
<name>A0A8H4P217_9HYPO</name>
<feature type="coiled-coil region" evidence="1">
    <location>
        <begin position="551"/>
        <end position="589"/>
    </location>
</feature>
<dbReference type="AlphaFoldDB" id="A0A8H4P217"/>
<feature type="compositionally biased region" description="Basic residues" evidence="2">
    <location>
        <begin position="1"/>
        <end position="12"/>
    </location>
</feature>
<keyword evidence="4" id="KW-1185">Reference proteome</keyword>
<reference evidence="3" key="1">
    <citation type="submission" date="2020-01" db="EMBL/GenBank/DDBJ databases">
        <title>Identification and distribution of gene clusters putatively required for synthesis of sphingolipid metabolism inhibitors in phylogenetically diverse species of the filamentous fungus Fusarium.</title>
        <authorList>
            <person name="Kim H.-S."/>
            <person name="Busman M."/>
            <person name="Brown D.W."/>
            <person name="Divon H."/>
            <person name="Uhlig S."/>
            <person name="Proctor R.H."/>
        </authorList>
    </citation>
    <scope>NUCLEOTIDE SEQUENCE</scope>
    <source>
        <strain evidence="3">NRRL 53441</strain>
    </source>
</reference>
<feature type="compositionally biased region" description="Acidic residues" evidence="2">
    <location>
        <begin position="160"/>
        <end position="181"/>
    </location>
</feature>
<organism evidence="3 4">
    <name type="scientific">Fusarium austroafricanum</name>
    <dbReference type="NCBI Taxonomy" id="2364996"/>
    <lineage>
        <taxon>Eukaryota</taxon>
        <taxon>Fungi</taxon>
        <taxon>Dikarya</taxon>
        <taxon>Ascomycota</taxon>
        <taxon>Pezizomycotina</taxon>
        <taxon>Sordariomycetes</taxon>
        <taxon>Hypocreomycetidae</taxon>
        <taxon>Hypocreales</taxon>
        <taxon>Nectriaceae</taxon>
        <taxon>Fusarium</taxon>
        <taxon>Fusarium concolor species complex</taxon>
    </lineage>
</organism>
<feature type="compositionally biased region" description="Low complexity" evidence="2">
    <location>
        <begin position="369"/>
        <end position="386"/>
    </location>
</feature>
<comment type="caution">
    <text evidence="3">The sequence shown here is derived from an EMBL/GenBank/DDBJ whole genome shotgun (WGS) entry which is preliminary data.</text>
</comment>
<feature type="compositionally biased region" description="Low complexity" evidence="2">
    <location>
        <begin position="278"/>
        <end position="297"/>
    </location>
</feature>
<feature type="compositionally biased region" description="Pro residues" evidence="2">
    <location>
        <begin position="352"/>
        <end position="362"/>
    </location>
</feature>
<dbReference type="OrthoDB" id="5087515at2759"/>
<sequence>MTPKSAARKRSRPSNGPSTHPDYPSQRAFHAAQRIHQASGMWPTELCKGFVPNTWGIRLMEGLSALVTLAVSAENVTLEEVRRRLKVFALSRSDRPRLSKSDIAKVRKWLRGMGVDTKAKASNRWYPRQADDDDEIGDSDDEDSEPADEIIALGPRDEMSSGEDDEETEVDPDLTDAEEESAPPAPPAPRRARSLSSEPGDMFVPADEPVEMEVDSKPESPKTNGQSGGDSAASRSRSSSNAAEASARARRNIQPPSRLVHDLPQSSVQHPEGSAKRASASSAAPTPPSSQSTQSTQRPGPRLLKKAVASAPGSPKTPMTNPTAAPPSTMRPPQQKSSQTTATAAQNSTQPRPQPRAQPPASVPTIPTPQSARQAQASQRPNSQPSVPVVKTQPSSSAPRAQPSSQPALSRRTSSNSQSSQPLPERRPPAPTTAAPQPSLYSHLTGSQPSTSRPASATGTNKRPAPSSPANTQTVDPKMAVTFSESLTSTSVKRQKTEPKPEVQHSNSQAPGTLDWKSLLPSGNEFQASLEVALKSLQPHQQSFERLLTSIDDEHRRLTTVERTLKAKKEELTMDQQKAQEALKDVETSTKTENKMLKDLEDLYHKHPGDNDLRTFVERRKTTVREHKEVYNIVASQLERSVAGLNKTHSEIAVVSKRLGQLDTERAEVMGEKTGIDTAAKRLMFMLRFMEPGWQERIAMVEEALGEEVMMSAF</sequence>
<feature type="compositionally biased region" description="Polar residues" evidence="2">
    <location>
        <begin position="442"/>
        <end position="461"/>
    </location>
</feature>
<feature type="region of interest" description="Disordered" evidence="2">
    <location>
        <begin position="1"/>
        <end position="24"/>
    </location>
</feature>
<accession>A0A8H4P217</accession>
<gene>
    <name evidence="3" type="ORF">F53441_10634</name>
</gene>
<protein>
    <submittedName>
        <fullName evidence="3">Uncharacterized protein</fullName>
    </submittedName>
</protein>
<proteinExistence type="predicted"/>
<dbReference type="EMBL" id="JAADJG010000506">
    <property type="protein sequence ID" value="KAF4445652.1"/>
    <property type="molecule type" value="Genomic_DNA"/>
</dbReference>